<dbReference type="STRING" id="5762.D2V9U6"/>
<dbReference type="KEGG" id="ngr:NAEGRDRAFT_65633"/>
<organism evidence="2">
    <name type="scientific">Naegleria gruberi</name>
    <name type="common">Amoeba</name>
    <dbReference type="NCBI Taxonomy" id="5762"/>
    <lineage>
        <taxon>Eukaryota</taxon>
        <taxon>Discoba</taxon>
        <taxon>Heterolobosea</taxon>
        <taxon>Tetramitia</taxon>
        <taxon>Eutetramitia</taxon>
        <taxon>Vahlkampfiidae</taxon>
        <taxon>Naegleria</taxon>
    </lineage>
</organism>
<dbReference type="InterPro" id="IPR036872">
    <property type="entry name" value="CH_dom_sf"/>
</dbReference>
<evidence type="ECO:0008006" key="3">
    <source>
        <dbReference type="Google" id="ProtNLM"/>
    </source>
</evidence>
<dbReference type="GO" id="GO:0008017">
    <property type="term" value="F:microtubule binding"/>
    <property type="evidence" value="ECO:0007669"/>
    <property type="project" value="InterPro"/>
</dbReference>
<dbReference type="RefSeq" id="XP_002679052.1">
    <property type="nucleotide sequence ID" value="XM_002679006.1"/>
</dbReference>
<sequence>MFPEQLPLTRINFNATYPLDRKGNLDKLQKLFSQLKIPYSIPSDKISNGKLQDNIEFLQWIYTFAARNFETIDNSEVTDRRETAVCALGRKQKSNPPINYIKNAEYRKKLFPILAEQDIENFLRQDDMYNDDLNDYLPTSQEDIDHFCSQLEQEIRLKLERNEKKYEYLQELIEQRNMMFEKLLLVEGVCTVRSTETDENTHEALNFLIRLLRAHMK</sequence>
<reference evidence="1 2" key="1">
    <citation type="journal article" date="2010" name="Cell">
        <title>The genome of Naegleria gruberi illuminates early eukaryotic versatility.</title>
        <authorList>
            <person name="Fritz-Laylin L.K."/>
            <person name="Prochnik S.E."/>
            <person name="Ginger M.L."/>
            <person name="Dacks J.B."/>
            <person name="Carpenter M.L."/>
            <person name="Field M.C."/>
            <person name="Kuo A."/>
            <person name="Paredez A."/>
            <person name="Chapman J."/>
            <person name="Pham J."/>
            <person name="Shu S."/>
            <person name="Neupane R."/>
            <person name="Cipriano M."/>
            <person name="Mancuso J."/>
            <person name="Tu H."/>
            <person name="Salamov A."/>
            <person name="Lindquist E."/>
            <person name="Shapiro H."/>
            <person name="Lucas S."/>
            <person name="Grigoriev I.V."/>
            <person name="Cande W.Z."/>
            <person name="Fulton C."/>
            <person name="Rokhsar D.S."/>
            <person name="Dawson S.C."/>
        </authorList>
    </citation>
    <scope>NUCLEOTIDE SEQUENCE [LARGE SCALE GENOMIC DNA]</scope>
    <source>
        <strain evidence="1 2">NEG-M</strain>
    </source>
</reference>
<evidence type="ECO:0000313" key="2">
    <source>
        <dbReference type="Proteomes" id="UP000006671"/>
    </source>
</evidence>
<dbReference type="EMBL" id="GG738859">
    <property type="protein sequence ID" value="EFC46308.1"/>
    <property type="molecule type" value="Genomic_DNA"/>
</dbReference>
<dbReference type="InterPro" id="IPR027328">
    <property type="entry name" value="MAPRE"/>
</dbReference>
<dbReference type="SUPFAM" id="SSF47576">
    <property type="entry name" value="Calponin-homology domain, CH-domain"/>
    <property type="match status" value="1"/>
</dbReference>
<dbReference type="GeneID" id="8850574"/>
<dbReference type="Proteomes" id="UP000006671">
    <property type="component" value="Unassembled WGS sequence"/>
</dbReference>
<gene>
    <name evidence="1" type="ORF">NAEGRDRAFT_65633</name>
</gene>
<dbReference type="VEuPathDB" id="AmoebaDB:NAEGRDRAFT_65633"/>
<dbReference type="AlphaFoldDB" id="D2V9U6"/>
<dbReference type="PANTHER" id="PTHR10623">
    <property type="entry name" value="MICROTUBULE-ASSOCIATED PROTEIN RP/EB FAMILY MEMBER"/>
    <property type="match status" value="1"/>
</dbReference>
<keyword evidence="2" id="KW-1185">Reference proteome</keyword>
<proteinExistence type="predicted"/>
<protein>
    <recommendedName>
        <fullName evidence="3">EB1 C-terminal domain-containing protein</fullName>
    </recommendedName>
</protein>
<dbReference type="InParanoid" id="D2V9U6"/>
<evidence type="ECO:0000313" key="1">
    <source>
        <dbReference type="EMBL" id="EFC46308.1"/>
    </source>
</evidence>
<name>D2V9U6_NAEGR</name>
<dbReference type="OrthoDB" id="2119228at2759"/>
<accession>D2V9U6</accession>
<dbReference type="OMA" id="RRETAVC"/>
<dbReference type="Gene3D" id="1.10.418.10">
    <property type="entry name" value="Calponin-like domain"/>
    <property type="match status" value="1"/>
</dbReference>